<dbReference type="AlphaFoldDB" id="A0A382Z9N9"/>
<name>A0A382Z9N9_9ZZZZ</name>
<dbReference type="SUPFAM" id="SSF69118">
    <property type="entry name" value="AhpD-like"/>
    <property type="match status" value="1"/>
</dbReference>
<proteinExistence type="predicted"/>
<dbReference type="InterPro" id="IPR029032">
    <property type="entry name" value="AhpD-like"/>
</dbReference>
<dbReference type="Gene3D" id="1.20.1290.10">
    <property type="entry name" value="AhpD-like"/>
    <property type="match status" value="1"/>
</dbReference>
<dbReference type="PANTHER" id="PTHR35446:SF2">
    <property type="entry name" value="CARBOXYMUCONOLACTONE DECARBOXYLASE-LIKE DOMAIN-CONTAINING PROTEIN"/>
    <property type="match status" value="1"/>
</dbReference>
<dbReference type="PANTHER" id="PTHR35446">
    <property type="entry name" value="SI:CH211-175M2.5"/>
    <property type="match status" value="1"/>
</dbReference>
<reference evidence="1" key="1">
    <citation type="submission" date="2018-05" db="EMBL/GenBank/DDBJ databases">
        <authorList>
            <person name="Lanie J.A."/>
            <person name="Ng W.-L."/>
            <person name="Kazmierczak K.M."/>
            <person name="Andrzejewski T.M."/>
            <person name="Davidsen T.M."/>
            <person name="Wayne K.J."/>
            <person name="Tettelin H."/>
            <person name="Glass J.I."/>
            <person name="Rusch D."/>
            <person name="Podicherti R."/>
            <person name="Tsui H.-C.T."/>
            <person name="Winkler M.E."/>
        </authorList>
    </citation>
    <scope>NUCLEOTIDE SEQUENCE</scope>
</reference>
<evidence type="ECO:0008006" key="2">
    <source>
        <dbReference type="Google" id="ProtNLM"/>
    </source>
</evidence>
<gene>
    <name evidence="1" type="ORF">METZ01_LOCUS445068</name>
</gene>
<evidence type="ECO:0000313" key="1">
    <source>
        <dbReference type="EMBL" id="SVD92214.1"/>
    </source>
</evidence>
<accession>A0A382Z9N9</accession>
<dbReference type="EMBL" id="UINC01182165">
    <property type="protein sequence ID" value="SVD92214.1"/>
    <property type="molecule type" value="Genomic_DNA"/>
</dbReference>
<organism evidence="1">
    <name type="scientific">marine metagenome</name>
    <dbReference type="NCBI Taxonomy" id="408172"/>
    <lineage>
        <taxon>unclassified sequences</taxon>
        <taxon>metagenomes</taxon>
        <taxon>ecological metagenomes</taxon>
    </lineage>
</organism>
<protein>
    <recommendedName>
        <fullName evidence="2">Carboxymuconolactone decarboxylase-like domain-containing protein</fullName>
    </recommendedName>
</protein>
<sequence length="120" mass="13819">MSHGGFLRQHSDDADLTNHMMHDYTKADLDDQTRGMLDFAVKLTKNPAGNKKADLQKLRDLGLDEQQVLSTVLITCNFNFMTRLADGLGVEITENRFEDFKRWMSPEVQAMSWLIDRKEV</sequence>